<comment type="caution">
    <text evidence="2">The sequence shown here is derived from an EMBL/GenBank/DDBJ whole genome shotgun (WGS) entry which is preliminary data.</text>
</comment>
<feature type="transmembrane region" description="Helical" evidence="1">
    <location>
        <begin position="12"/>
        <end position="34"/>
    </location>
</feature>
<dbReference type="EMBL" id="JAIWYP010000005">
    <property type="protein sequence ID" value="KAH3817594.1"/>
    <property type="molecule type" value="Genomic_DNA"/>
</dbReference>
<proteinExistence type="predicted"/>
<name>A0A9D4JP51_DREPO</name>
<keyword evidence="3" id="KW-1185">Reference proteome</keyword>
<reference evidence="2" key="2">
    <citation type="submission" date="2020-11" db="EMBL/GenBank/DDBJ databases">
        <authorList>
            <person name="McCartney M.A."/>
            <person name="Auch B."/>
            <person name="Kono T."/>
            <person name="Mallez S."/>
            <person name="Becker A."/>
            <person name="Gohl D.M."/>
            <person name="Silverstein K.A.T."/>
            <person name="Koren S."/>
            <person name="Bechman K.B."/>
            <person name="Herman A."/>
            <person name="Abrahante J.E."/>
            <person name="Garbe J."/>
        </authorList>
    </citation>
    <scope>NUCLEOTIDE SEQUENCE</scope>
    <source>
        <strain evidence="2">Duluth1</strain>
        <tissue evidence="2">Whole animal</tissue>
    </source>
</reference>
<keyword evidence="1" id="KW-0472">Membrane</keyword>
<keyword evidence="1" id="KW-0812">Transmembrane</keyword>
<dbReference type="Proteomes" id="UP000828390">
    <property type="component" value="Unassembled WGS sequence"/>
</dbReference>
<dbReference type="AlphaFoldDB" id="A0A9D4JP51"/>
<evidence type="ECO:0000313" key="3">
    <source>
        <dbReference type="Proteomes" id="UP000828390"/>
    </source>
</evidence>
<gene>
    <name evidence="2" type="ORF">DPMN_119133</name>
</gene>
<accession>A0A9D4JP51</accession>
<organism evidence="2 3">
    <name type="scientific">Dreissena polymorpha</name>
    <name type="common">Zebra mussel</name>
    <name type="synonym">Mytilus polymorpha</name>
    <dbReference type="NCBI Taxonomy" id="45954"/>
    <lineage>
        <taxon>Eukaryota</taxon>
        <taxon>Metazoa</taxon>
        <taxon>Spiralia</taxon>
        <taxon>Lophotrochozoa</taxon>
        <taxon>Mollusca</taxon>
        <taxon>Bivalvia</taxon>
        <taxon>Autobranchia</taxon>
        <taxon>Heteroconchia</taxon>
        <taxon>Euheterodonta</taxon>
        <taxon>Imparidentia</taxon>
        <taxon>Neoheterodontei</taxon>
        <taxon>Myida</taxon>
        <taxon>Dreissenoidea</taxon>
        <taxon>Dreissenidae</taxon>
        <taxon>Dreissena</taxon>
    </lineage>
</organism>
<protein>
    <submittedName>
        <fullName evidence="2">Uncharacterized protein</fullName>
    </submittedName>
</protein>
<evidence type="ECO:0000256" key="1">
    <source>
        <dbReference type="SAM" id="Phobius"/>
    </source>
</evidence>
<keyword evidence="1" id="KW-1133">Transmembrane helix</keyword>
<evidence type="ECO:0000313" key="2">
    <source>
        <dbReference type="EMBL" id="KAH3817594.1"/>
    </source>
</evidence>
<reference evidence="2" key="1">
    <citation type="journal article" date="2019" name="bioRxiv">
        <title>The Genome of the Zebra Mussel, Dreissena polymorpha: A Resource for Invasive Species Research.</title>
        <authorList>
            <person name="McCartney M.A."/>
            <person name="Auch B."/>
            <person name="Kono T."/>
            <person name="Mallez S."/>
            <person name="Zhang Y."/>
            <person name="Obille A."/>
            <person name="Becker A."/>
            <person name="Abrahante J.E."/>
            <person name="Garbe J."/>
            <person name="Badalamenti J.P."/>
            <person name="Herman A."/>
            <person name="Mangelson H."/>
            <person name="Liachko I."/>
            <person name="Sullivan S."/>
            <person name="Sone E.D."/>
            <person name="Koren S."/>
            <person name="Silverstein K.A.T."/>
            <person name="Beckman K.B."/>
            <person name="Gohl D.M."/>
        </authorList>
    </citation>
    <scope>NUCLEOTIDE SEQUENCE</scope>
    <source>
        <strain evidence="2">Duluth1</strain>
        <tissue evidence="2">Whole animal</tissue>
    </source>
</reference>
<sequence>MYSVKVGNQYAAFFVGIFMFVSGIHCVRLSSVFVNAVECSSSKDLSFQFIGYNNNLTVNLAECLKLVTSCRLMEESFSENYTISVKANGGILMIINLGEYTYGTYKCCEMYNPENCNSTEIMPNAIDVTTRALPNTTVPNAIDVTTRAIPSTTEIEISSSSQNVKSDYVSVVLILSASNALMIILHLTFFIFRSRMLLWRAPPIQSQEPMQVNETPRGEKSSDTV</sequence>
<feature type="transmembrane region" description="Helical" evidence="1">
    <location>
        <begin position="168"/>
        <end position="192"/>
    </location>
</feature>